<gene>
    <name evidence="1" type="ORF">DYI23_02260</name>
</gene>
<evidence type="ECO:0000313" key="2">
    <source>
        <dbReference type="Proteomes" id="UP000705379"/>
    </source>
</evidence>
<comment type="caution">
    <text evidence="1">The sequence shown here is derived from an EMBL/GenBank/DDBJ whole genome shotgun (WGS) entry which is preliminary data.</text>
</comment>
<dbReference type="EMBL" id="QTKU01000001">
    <property type="protein sequence ID" value="MBS8259030.1"/>
    <property type="molecule type" value="Genomic_DNA"/>
</dbReference>
<dbReference type="AlphaFoldDB" id="A0A944GRX1"/>
<sequence length="154" mass="16034">MPSGRSDAFAASGAVMAWGAGSVVPGDGVCLPSFQRAVDALGKDQPSVSASIVATQLCLERWRGSRWVYPTQHQSSAVIPWLEPISAFGGIHAAAVRQSEAVLFRAVTVWISASGPAMTGKGRAFVTFDAAPATGVIPALCGDPFLPRAVWLKP</sequence>
<name>A0A944GRX1_9HYPH</name>
<dbReference type="Proteomes" id="UP000705379">
    <property type="component" value="Unassembled WGS sequence"/>
</dbReference>
<proteinExistence type="predicted"/>
<protein>
    <submittedName>
        <fullName evidence="1">Uncharacterized protein</fullName>
    </submittedName>
</protein>
<reference evidence="1" key="1">
    <citation type="submission" date="2018-08" db="EMBL/GenBank/DDBJ databases">
        <authorList>
            <person name="Jin W."/>
            <person name="Wang H."/>
            <person name="Yang Y."/>
            <person name="Li M."/>
            <person name="Liu J."/>
        </authorList>
    </citation>
    <scope>NUCLEOTIDE SEQUENCE</scope>
    <source>
        <strain evidence="1">AESS21</strain>
    </source>
</reference>
<evidence type="ECO:0000313" key="1">
    <source>
        <dbReference type="EMBL" id="MBS8259030.1"/>
    </source>
</evidence>
<organism evidence="1 2">
    <name type="scientific">Roseibium polysiphoniae</name>
    <dbReference type="NCBI Taxonomy" id="2571221"/>
    <lineage>
        <taxon>Bacteria</taxon>
        <taxon>Pseudomonadati</taxon>
        <taxon>Pseudomonadota</taxon>
        <taxon>Alphaproteobacteria</taxon>
        <taxon>Hyphomicrobiales</taxon>
        <taxon>Stappiaceae</taxon>
        <taxon>Roseibium</taxon>
    </lineage>
</organism>
<reference evidence="1" key="2">
    <citation type="journal article" date="2021" name="Microorganisms">
        <title>Bacterial Dimethylsulfoniopropionate Biosynthesis in the East China Sea.</title>
        <authorList>
            <person name="Liu J."/>
            <person name="Zhang Y."/>
            <person name="Liu J."/>
            <person name="Zhong H."/>
            <person name="Williams B.T."/>
            <person name="Zheng Y."/>
            <person name="Curson A.R.J."/>
            <person name="Sun C."/>
            <person name="Sun H."/>
            <person name="Song D."/>
            <person name="Wagner Mackenzie B."/>
            <person name="Bermejo Martinez A."/>
            <person name="Todd J.D."/>
            <person name="Zhang X.H."/>
        </authorList>
    </citation>
    <scope>NUCLEOTIDE SEQUENCE</scope>
    <source>
        <strain evidence="1">AESS21</strain>
    </source>
</reference>
<accession>A0A944GRX1</accession>